<evidence type="ECO:0000313" key="3">
    <source>
        <dbReference type="Proteomes" id="UP000514720"/>
    </source>
</evidence>
<keyword evidence="3" id="KW-1185">Reference proteome</keyword>
<dbReference type="RefSeq" id="WP_258878486.1">
    <property type="nucleotide sequence ID" value="NZ_CP048914.1"/>
</dbReference>
<feature type="transmembrane region" description="Helical" evidence="1">
    <location>
        <begin position="14"/>
        <end position="34"/>
    </location>
</feature>
<proteinExistence type="predicted"/>
<accession>A0A7L7KQK7</accession>
<keyword evidence="1" id="KW-0472">Membrane</keyword>
<protein>
    <submittedName>
        <fullName evidence="2">Uncharacterized protein</fullName>
    </submittedName>
</protein>
<reference evidence="2 3" key="1">
    <citation type="submission" date="2020-02" db="EMBL/GenBank/DDBJ databases">
        <authorList>
            <person name="Zheng R.K."/>
            <person name="Sun C.M."/>
        </authorList>
    </citation>
    <scope>NUCLEOTIDE SEQUENCE [LARGE SCALE GENOMIC DNA]</scope>
    <source>
        <strain evidence="3">zrk13</strain>
    </source>
</reference>
<dbReference type="KEGG" id="xcl:G4Z02_03550"/>
<dbReference type="Proteomes" id="UP000514720">
    <property type="component" value="Chromosome"/>
</dbReference>
<evidence type="ECO:0000313" key="2">
    <source>
        <dbReference type="EMBL" id="QMS84865.1"/>
    </source>
</evidence>
<organism evidence="2 3">
    <name type="scientific">Candidatus Xianfuyuplasma coldseepsis</name>
    <dbReference type="NCBI Taxonomy" id="2782163"/>
    <lineage>
        <taxon>Bacteria</taxon>
        <taxon>Bacillati</taxon>
        <taxon>Mycoplasmatota</taxon>
        <taxon>Mollicutes</taxon>
        <taxon>Candidatus Izemoplasmatales</taxon>
        <taxon>Candidatus Izemoplasmataceae</taxon>
        <taxon>Candidatus Xianfuyuplasma</taxon>
    </lineage>
</organism>
<keyword evidence="1" id="KW-0812">Transmembrane</keyword>
<sequence>MAAKTNKAYLKQPFIVSLILAIIPITNIILGVLYRLSKKNLVLVILNIVLFPLFFIVDLVSVILNNDLKYLV</sequence>
<dbReference type="AlphaFoldDB" id="A0A7L7KQK7"/>
<dbReference type="EMBL" id="CP048914">
    <property type="protein sequence ID" value="QMS84865.1"/>
    <property type="molecule type" value="Genomic_DNA"/>
</dbReference>
<keyword evidence="1" id="KW-1133">Transmembrane helix</keyword>
<evidence type="ECO:0000256" key="1">
    <source>
        <dbReference type="SAM" id="Phobius"/>
    </source>
</evidence>
<name>A0A7L7KQK7_9MOLU</name>
<gene>
    <name evidence="2" type="ORF">G4Z02_03550</name>
</gene>
<feature type="transmembrane region" description="Helical" evidence="1">
    <location>
        <begin position="41"/>
        <end position="64"/>
    </location>
</feature>